<reference evidence="2" key="1">
    <citation type="journal article" date="2022" name="Mol. Ecol. Resour.">
        <title>The genomes of chicory, endive, great burdock and yacon provide insights into Asteraceae palaeo-polyploidization history and plant inulin production.</title>
        <authorList>
            <person name="Fan W."/>
            <person name="Wang S."/>
            <person name="Wang H."/>
            <person name="Wang A."/>
            <person name="Jiang F."/>
            <person name="Liu H."/>
            <person name="Zhao H."/>
            <person name="Xu D."/>
            <person name="Zhang Y."/>
        </authorList>
    </citation>
    <scope>NUCLEOTIDE SEQUENCE [LARGE SCALE GENOMIC DNA]</scope>
    <source>
        <strain evidence="2">cv. Yunnan</strain>
    </source>
</reference>
<accession>A0ACB9EBD9</accession>
<evidence type="ECO:0000313" key="2">
    <source>
        <dbReference type="Proteomes" id="UP001056120"/>
    </source>
</evidence>
<keyword evidence="2" id="KW-1185">Reference proteome</keyword>
<name>A0ACB9EBD9_9ASTR</name>
<proteinExistence type="predicted"/>
<evidence type="ECO:0000313" key="1">
    <source>
        <dbReference type="EMBL" id="KAI3756244.1"/>
    </source>
</evidence>
<sequence>MALIYIYISSTHPPSLDQYKGRLVVRGNFDMHTTCLLLIGSNLAKKQEKMVQFSSFLSGLTKNISPKSGKKRRINLGRETTEALAKEARKNGLLLTSPGNVYAKGSGNYISAYSKGGNKGINQDCFIAWGGFGGKEDVMFCGVFDGHGPWGHLVGKRVKKVMPAYLLHYWQEAMAKCSVLINGKWVKNANFDQFSVWKKSFIKACSTVDYDLELHPVIDSFYSGTAALTVIREGDLIVLANVGDSRAVLGTTSDDGSLVAVQLTVDFKPSLPQEKERIYKSGGSVCEPDDEPGVSRIRALIDETPEGPGLALSRAFGDFCVKDFGLISEPDVTQRTLTTRDRFIILATDGVWDVVSNEKAVEIVSSSAAERDESAKRVVEYAAAQWKCKRPGYAADDISVVCVFFNNPSSSSQQ</sequence>
<organism evidence="1 2">
    <name type="scientific">Smallanthus sonchifolius</name>
    <dbReference type="NCBI Taxonomy" id="185202"/>
    <lineage>
        <taxon>Eukaryota</taxon>
        <taxon>Viridiplantae</taxon>
        <taxon>Streptophyta</taxon>
        <taxon>Embryophyta</taxon>
        <taxon>Tracheophyta</taxon>
        <taxon>Spermatophyta</taxon>
        <taxon>Magnoliopsida</taxon>
        <taxon>eudicotyledons</taxon>
        <taxon>Gunneridae</taxon>
        <taxon>Pentapetalae</taxon>
        <taxon>asterids</taxon>
        <taxon>campanulids</taxon>
        <taxon>Asterales</taxon>
        <taxon>Asteraceae</taxon>
        <taxon>Asteroideae</taxon>
        <taxon>Heliantheae alliance</taxon>
        <taxon>Millerieae</taxon>
        <taxon>Smallanthus</taxon>
    </lineage>
</organism>
<reference evidence="1 2" key="2">
    <citation type="journal article" date="2022" name="Mol. Ecol. Resour.">
        <title>The genomes of chicory, endive, great burdock and yacon provide insights into Asteraceae paleo-polyploidization history and plant inulin production.</title>
        <authorList>
            <person name="Fan W."/>
            <person name="Wang S."/>
            <person name="Wang H."/>
            <person name="Wang A."/>
            <person name="Jiang F."/>
            <person name="Liu H."/>
            <person name="Zhao H."/>
            <person name="Xu D."/>
            <person name="Zhang Y."/>
        </authorList>
    </citation>
    <scope>NUCLEOTIDE SEQUENCE [LARGE SCALE GENOMIC DNA]</scope>
    <source>
        <strain evidence="2">cv. Yunnan</strain>
        <tissue evidence="1">Leaves</tissue>
    </source>
</reference>
<gene>
    <name evidence="1" type="ORF">L1987_56063</name>
</gene>
<protein>
    <submittedName>
        <fullName evidence="1">Uncharacterized protein</fullName>
    </submittedName>
</protein>
<dbReference type="EMBL" id="CM042035">
    <property type="protein sequence ID" value="KAI3756244.1"/>
    <property type="molecule type" value="Genomic_DNA"/>
</dbReference>
<comment type="caution">
    <text evidence="1">The sequence shown here is derived from an EMBL/GenBank/DDBJ whole genome shotgun (WGS) entry which is preliminary data.</text>
</comment>
<dbReference type="Proteomes" id="UP001056120">
    <property type="component" value="Linkage Group LG18"/>
</dbReference>